<proteinExistence type="predicted"/>
<name>A0A8H3DQD3_9AGAM</name>
<organism evidence="2 3">
    <name type="scientific">Rhizoctonia solani</name>
    <dbReference type="NCBI Taxonomy" id="456999"/>
    <lineage>
        <taxon>Eukaryota</taxon>
        <taxon>Fungi</taxon>
        <taxon>Dikarya</taxon>
        <taxon>Basidiomycota</taxon>
        <taxon>Agaricomycotina</taxon>
        <taxon>Agaricomycetes</taxon>
        <taxon>Cantharellales</taxon>
        <taxon>Ceratobasidiaceae</taxon>
        <taxon>Rhizoctonia</taxon>
    </lineage>
</organism>
<accession>A0A8H3DQD3</accession>
<evidence type="ECO:0000313" key="3">
    <source>
        <dbReference type="Proteomes" id="UP000663853"/>
    </source>
</evidence>
<gene>
    <name evidence="2" type="ORF">RDB_LOCUS180991</name>
</gene>
<dbReference type="EMBL" id="CAJMXA010004180">
    <property type="protein sequence ID" value="CAE6536503.1"/>
    <property type="molecule type" value="Genomic_DNA"/>
</dbReference>
<evidence type="ECO:0000313" key="2">
    <source>
        <dbReference type="EMBL" id="CAE6536503.1"/>
    </source>
</evidence>
<comment type="caution">
    <text evidence="2">The sequence shown here is derived from an EMBL/GenBank/DDBJ whole genome shotgun (WGS) entry which is preliminary data.</text>
</comment>
<feature type="region of interest" description="Disordered" evidence="1">
    <location>
        <begin position="107"/>
        <end position="130"/>
    </location>
</feature>
<dbReference type="AlphaFoldDB" id="A0A8H3DQD3"/>
<evidence type="ECO:0000256" key="1">
    <source>
        <dbReference type="SAM" id="MobiDB-lite"/>
    </source>
</evidence>
<reference evidence="2" key="1">
    <citation type="submission" date="2021-01" db="EMBL/GenBank/DDBJ databases">
        <authorList>
            <person name="Kaushik A."/>
        </authorList>
    </citation>
    <scope>NUCLEOTIDE SEQUENCE</scope>
    <source>
        <strain evidence="2">AG6-10EEA</strain>
    </source>
</reference>
<protein>
    <submittedName>
        <fullName evidence="2">Uncharacterized protein</fullName>
    </submittedName>
</protein>
<dbReference type="Proteomes" id="UP000663853">
    <property type="component" value="Unassembled WGS sequence"/>
</dbReference>
<sequence length="130" mass="14841">MHPFQDNPKRCITGGYVIYGARDNILFVPISQVHWAFRELVKEKKTIQASPLDLNDLIFKLLISRGQVANLQDILKGSVVTRWTAKSWMSLQEFSSLTVDPLEVEASEAEVGDDDLFSPDEQDWEDDDEQ</sequence>